<dbReference type="Proteomes" id="UP000677228">
    <property type="component" value="Unassembled WGS sequence"/>
</dbReference>
<dbReference type="EMBL" id="CAJOBA010002550">
    <property type="protein sequence ID" value="CAF3649580.1"/>
    <property type="molecule type" value="Genomic_DNA"/>
</dbReference>
<evidence type="ECO:0000313" key="3">
    <source>
        <dbReference type="EMBL" id="CAF3649580.1"/>
    </source>
</evidence>
<dbReference type="EMBL" id="CAJNOK010002549">
    <property type="protein sequence ID" value="CAF0864755.1"/>
    <property type="molecule type" value="Genomic_DNA"/>
</dbReference>
<proteinExistence type="predicted"/>
<dbReference type="Gene3D" id="3.30.420.10">
    <property type="entry name" value="Ribonuclease H-like superfamily/Ribonuclease H"/>
    <property type="match status" value="1"/>
</dbReference>
<accession>A0A8S2D7P3</accession>
<dbReference type="Proteomes" id="UP000682733">
    <property type="component" value="Unassembled WGS sequence"/>
</dbReference>
<feature type="region of interest" description="Disordered" evidence="1">
    <location>
        <begin position="253"/>
        <end position="293"/>
    </location>
</feature>
<evidence type="ECO:0000256" key="1">
    <source>
        <dbReference type="SAM" id="MobiDB-lite"/>
    </source>
</evidence>
<comment type="caution">
    <text evidence="2">The sequence shown here is derived from an EMBL/GenBank/DDBJ whole genome shotgun (WGS) entry which is preliminary data.</text>
</comment>
<name>A0A8S2D7P3_9BILA</name>
<gene>
    <name evidence="2" type="ORF">OVA965_LOCUS7819</name>
    <name evidence="3" type="ORF">TMI583_LOCUS7815</name>
</gene>
<dbReference type="AlphaFoldDB" id="A0A8S2D7P3"/>
<dbReference type="GO" id="GO:0003676">
    <property type="term" value="F:nucleic acid binding"/>
    <property type="evidence" value="ECO:0007669"/>
    <property type="project" value="InterPro"/>
</dbReference>
<feature type="non-terminal residue" evidence="2">
    <location>
        <position position="1"/>
    </location>
</feature>
<organism evidence="2 4">
    <name type="scientific">Didymodactylos carnosus</name>
    <dbReference type="NCBI Taxonomy" id="1234261"/>
    <lineage>
        <taxon>Eukaryota</taxon>
        <taxon>Metazoa</taxon>
        <taxon>Spiralia</taxon>
        <taxon>Gnathifera</taxon>
        <taxon>Rotifera</taxon>
        <taxon>Eurotatoria</taxon>
        <taxon>Bdelloidea</taxon>
        <taxon>Philodinida</taxon>
        <taxon>Philodinidae</taxon>
        <taxon>Didymodactylos</taxon>
    </lineage>
</organism>
<feature type="compositionally biased region" description="Basic and acidic residues" evidence="1">
    <location>
        <begin position="282"/>
        <end position="293"/>
    </location>
</feature>
<protein>
    <submittedName>
        <fullName evidence="2">Uncharacterized protein</fullName>
    </submittedName>
</protein>
<feature type="compositionally biased region" description="Low complexity" evidence="1">
    <location>
        <begin position="256"/>
        <end position="277"/>
    </location>
</feature>
<reference evidence="2" key="1">
    <citation type="submission" date="2021-02" db="EMBL/GenBank/DDBJ databases">
        <authorList>
            <person name="Nowell W R."/>
        </authorList>
    </citation>
    <scope>NUCLEOTIDE SEQUENCE</scope>
</reference>
<evidence type="ECO:0000313" key="4">
    <source>
        <dbReference type="Proteomes" id="UP000677228"/>
    </source>
</evidence>
<dbReference type="InterPro" id="IPR036397">
    <property type="entry name" value="RNaseH_sf"/>
</dbReference>
<evidence type="ECO:0000313" key="2">
    <source>
        <dbReference type="EMBL" id="CAF0864755.1"/>
    </source>
</evidence>
<sequence>CHESISHGGRDKTLLEINSQYSRAPKIAVEMYLRRCVATQVRKPLKQPVVSKPIISLGVMTRLQIDFIDMRTRPDIILELKSLFPDMCFIRGRLRHPQSQGCTERINGVLSIALVVYGINTRASLTTKTTPYEIMFGQRPRSDSDFWKIVKECDIMDEEQLPTPIELADVVVDEIVEKPTINETVTDDFDKQRENDNLTIDNFIPEMFPLLNTNNDPNAALYHTLLDFSASSFDHYHQPLGATIYSTTESVISFDSSPTPAQPTSQSSGSSVLTSNSLIIDSPRHNDIRRKAT</sequence>